<evidence type="ECO:0000259" key="7">
    <source>
        <dbReference type="Pfam" id="PF06271"/>
    </source>
</evidence>
<dbReference type="InterPro" id="IPR051791">
    <property type="entry name" value="Pra-immunoreactive"/>
</dbReference>
<evidence type="ECO:0000256" key="6">
    <source>
        <dbReference type="SAM" id="Phobius"/>
    </source>
</evidence>
<dbReference type="Proteomes" id="UP001596514">
    <property type="component" value="Unassembled WGS sequence"/>
</dbReference>
<keyword evidence="4 6" id="KW-1133">Transmembrane helix</keyword>
<keyword evidence="3 6" id="KW-0812">Transmembrane</keyword>
<evidence type="ECO:0000256" key="4">
    <source>
        <dbReference type="ARBA" id="ARBA00022989"/>
    </source>
</evidence>
<evidence type="ECO:0000313" key="9">
    <source>
        <dbReference type="Proteomes" id="UP001596514"/>
    </source>
</evidence>
<evidence type="ECO:0000256" key="2">
    <source>
        <dbReference type="ARBA" id="ARBA00022475"/>
    </source>
</evidence>
<comment type="subcellular location">
    <subcellularLocation>
        <location evidence="1">Cell membrane</location>
        <topology evidence="1">Multi-pass membrane protein</topology>
    </subcellularLocation>
</comment>
<proteinExistence type="predicted"/>
<keyword evidence="2" id="KW-1003">Cell membrane</keyword>
<dbReference type="Pfam" id="PF06271">
    <property type="entry name" value="RDD"/>
    <property type="match status" value="1"/>
</dbReference>
<keyword evidence="9" id="KW-1185">Reference proteome</keyword>
<dbReference type="PANTHER" id="PTHR36115">
    <property type="entry name" value="PROLINE-RICH ANTIGEN HOMOLOG-RELATED"/>
    <property type="match status" value="1"/>
</dbReference>
<keyword evidence="5 6" id="KW-0472">Membrane</keyword>
<dbReference type="InterPro" id="IPR010432">
    <property type="entry name" value="RDD"/>
</dbReference>
<sequence length="141" mass="15836">MGRRLGAHIVDTVILVVLATPVVPFLEFVLDVDTEPGSLRSYFLTLILRVVYEPVMTAWKGATFGKLLVRIRVVDKEHGEPVTVDPAFGRYAVKEVLNIALLILPILFVLWILWALSPFFDSSGYRQGWHDKMAGTRVVEA</sequence>
<dbReference type="EMBL" id="JBHTEE010000001">
    <property type="protein sequence ID" value="MFC7607026.1"/>
    <property type="molecule type" value="Genomic_DNA"/>
</dbReference>
<feature type="domain" description="RDD" evidence="7">
    <location>
        <begin position="1"/>
        <end position="135"/>
    </location>
</feature>
<evidence type="ECO:0000256" key="5">
    <source>
        <dbReference type="ARBA" id="ARBA00023136"/>
    </source>
</evidence>
<evidence type="ECO:0000256" key="1">
    <source>
        <dbReference type="ARBA" id="ARBA00004651"/>
    </source>
</evidence>
<name>A0ABW2THK2_9ACTN</name>
<comment type="caution">
    <text evidence="8">The sequence shown here is derived from an EMBL/GenBank/DDBJ whole genome shotgun (WGS) entry which is preliminary data.</text>
</comment>
<feature type="transmembrane region" description="Helical" evidence="6">
    <location>
        <begin position="12"/>
        <end position="30"/>
    </location>
</feature>
<accession>A0ABW2THK2</accession>
<gene>
    <name evidence="8" type="ORF">ACFQVD_43745</name>
</gene>
<dbReference type="RefSeq" id="WP_364157935.1">
    <property type="nucleotide sequence ID" value="NZ_JBHSIJ010000002.1"/>
</dbReference>
<organism evidence="8 9">
    <name type="scientific">Streptosporangium amethystogenes subsp. fukuiense</name>
    <dbReference type="NCBI Taxonomy" id="698418"/>
    <lineage>
        <taxon>Bacteria</taxon>
        <taxon>Bacillati</taxon>
        <taxon>Actinomycetota</taxon>
        <taxon>Actinomycetes</taxon>
        <taxon>Streptosporangiales</taxon>
        <taxon>Streptosporangiaceae</taxon>
        <taxon>Streptosporangium</taxon>
    </lineage>
</organism>
<evidence type="ECO:0000313" key="8">
    <source>
        <dbReference type="EMBL" id="MFC7607026.1"/>
    </source>
</evidence>
<protein>
    <submittedName>
        <fullName evidence="8">RDD family protein</fullName>
    </submittedName>
</protein>
<feature type="transmembrane region" description="Helical" evidence="6">
    <location>
        <begin position="42"/>
        <end position="62"/>
    </location>
</feature>
<reference evidence="9" key="1">
    <citation type="journal article" date="2019" name="Int. J. Syst. Evol. Microbiol.">
        <title>The Global Catalogue of Microorganisms (GCM) 10K type strain sequencing project: providing services to taxonomists for standard genome sequencing and annotation.</title>
        <authorList>
            <consortium name="The Broad Institute Genomics Platform"/>
            <consortium name="The Broad Institute Genome Sequencing Center for Infectious Disease"/>
            <person name="Wu L."/>
            <person name="Ma J."/>
        </authorList>
    </citation>
    <scope>NUCLEOTIDE SEQUENCE [LARGE SCALE GENOMIC DNA]</scope>
    <source>
        <strain evidence="9">JCM 10083</strain>
    </source>
</reference>
<evidence type="ECO:0000256" key="3">
    <source>
        <dbReference type="ARBA" id="ARBA00022692"/>
    </source>
</evidence>
<feature type="transmembrane region" description="Helical" evidence="6">
    <location>
        <begin position="96"/>
        <end position="116"/>
    </location>
</feature>
<dbReference type="PANTHER" id="PTHR36115:SF4">
    <property type="entry name" value="MEMBRANE PROTEIN"/>
    <property type="match status" value="1"/>
</dbReference>